<proteinExistence type="predicted"/>
<keyword evidence="2" id="KW-0472">Membrane</keyword>
<feature type="compositionally biased region" description="Polar residues" evidence="1">
    <location>
        <begin position="216"/>
        <end position="225"/>
    </location>
</feature>
<feature type="transmembrane region" description="Helical" evidence="2">
    <location>
        <begin position="177"/>
        <end position="198"/>
    </location>
</feature>
<sequence>MRAVLLLLFATIQTLRAQRAKTSDQDLTCGFRNLYEVTVEGENGIYCLITEPCSGTVFSNRYACPTLGQKDVTGMYTLSQESCCAELYPSQIIACVVPNTSTQCILSAPLSNSTEAFVQSESEEPLAIPKSTEVHSNQNHVVHSNGPQVITPIEDDNKPTVTIEGLKTEGNAFDVDIIVYMCIGTGVLLAIFLGVYFLRKDYSTDTGNSPSPPTWDESTSYSSVPITPKDKIELTS</sequence>
<keyword evidence="3" id="KW-0732">Signal</keyword>
<feature type="signal peptide" evidence="3">
    <location>
        <begin position="1"/>
        <end position="17"/>
    </location>
</feature>
<feature type="chain" id="PRO_5001529360" evidence="3">
    <location>
        <begin position="18"/>
        <end position="236"/>
    </location>
</feature>
<accession>A0A024G9C0</accession>
<comment type="caution">
    <text evidence="4">The sequence shown here is derived from an EMBL/GenBank/DDBJ whole genome shotgun (WGS) entry which is preliminary data.</text>
</comment>
<protein>
    <submittedName>
        <fullName evidence="4">Uncharacterized protein</fullName>
    </submittedName>
</protein>
<evidence type="ECO:0000313" key="4">
    <source>
        <dbReference type="EMBL" id="CCI42887.1"/>
    </source>
</evidence>
<evidence type="ECO:0000313" key="5">
    <source>
        <dbReference type="Proteomes" id="UP000053237"/>
    </source>
</evidence>
<evidence type="ECO:0000256" key="3">
    <source>
        <dbReference type="SAM" id="SignalP"/>
    </source>
</evidence>
<dbReference type="OrthoDB" id="163959at2759"/>
<organism evidence="4 5">
    <name type="scientific">Albugo candida</name>
    <dbReference type="NCBI Taxonomy" id="65357"/>
    <lineage>
        <taxon>Eukaryota</taxon>
        <taxon>Sar</taxon>
        <taxon>Stramenopiles</taxon>
        <taxon>Oomycota</taxon>
        <taxon>Peronosporomycetes</taxon>
        <taxon>Albuginales</taxon>
        <taxon>Albuginaceae</taxon>
        <taxon>Albugo</taxon>
    </lineage>
</organism>
<dbReference type="Proteomes" id="UP000053237">
    <property type="component" value="Unassembled WGS sequence"/>
</dbReference>
<keyword evidence="5" id="KW-1185">Reference proteome</keyword>
<gene>
    <name evidence="4" type="ORF">BN9_036710</name>
</gene>
<keyword evidence="2" id="KW-1133">Transmembrane helix</keyword>
<name>A0A024G9C0_9STRA</name>
<evidence type="ECO:0000256" key="2">
    <source>
        <dbReference type="SAM" id="Phobius"/>
    </source>
</evidence>
<evidence type="ECO:0000256" key="1">
    <source>
        <dbReference type="SAM" id="MobiDB-lite"/>
    </source>
</evidence>
<dbReference type="InParanoid" id="A0A024G9C0"/>
<reference evidence="4 5" key="1">
    <citation type="submission" date="2012-05" db="EMBL/GenBank/DDBJ databases">
        <title>Recombination and specialization in a pathogen metapopulation.</title>
        <authorList>
            <person name="Gardiner A."/>
            <person name="Kemen E."/>
            <person name="Schultz-Larsen T."/>
            <person name="MacLean D."/>
            <person name="Van Oosterhout C."/>
            <person name="Jones J.D.G."/>
        </authorList>
    </citation>
    <scope>NUCLEOTIDE SEQUENCE [LARGE SCALE GENOMIC DNA]</scope>
    <source>
        <strain evidence="4 5">Ac Nc2</strain>
    </source>
</reference>
<feature type="region of interest" description="Disordered" evidence="1">
    <location>
        <begin position="204"/>
        <end position="236"/>
    </location>
</feature>
<dbReference type="AlphaFoldDB" id="A0A024G9C0"/>
<keyword evidence="2" id="KW-0812">Transmembrane</keyword>
<dbReference type="EMBL" id="CAIX01000040">
    <property type="protein sequence ID" value="CCI42887.1"/>
    <property type="molecule type" value="Genomic_DNA"/>
</dbReference>